<dbReference type="RefSeq" id="WP_205109403.1">
    <property type="nucleotide sequence ID" value="NZ_JACJJL010000011.1"/>
</dbReference>
<gene>
    <name evidence="3" type="ORF">H6B30_08055</name>
</gene>
<dbReference type="InterPro" id="IPR013783">
    <property type="entry name" value="Ig-like_fold"/>
</dbReference>
<dbReference type="InterPro" id="IPR044060">
    <property type="entry name" value="Bacterial_rp_domain"/>
</dbReference>
<keyword evidence="4" id="KW-1185">Reference proteome</keyword>
<protein>
    <submittedName>
        <fullName evidence="3">PKD domain-containing protein</fullName>
    </submittedName>
</protein>
<evidence type="ECO:0000313" key="3">
    <source>
        <dbReference type="EMBL" id="MBM6661701.1"/>
    </source>
</evidence>
<dbReference type="Gene3D" id="2.60.40.10">
    <property type="entry name" value="Immunoglobulins"/>
    <property type="match status" value="1"/>
</dbReference>
<dbReference type="SUPFAM" id="SSF49299">
    <property type="entry name" value="PKD domain"/>
    <property type="match status" value="1"/>
</dbReference>
<accession>A0A938WMU6</accession>
<dbReference type="PANTHER" id="PTHR48010:SF96">
    <property type="entry name" value="OS05G0595800 PROTEIN"/>
    <property type="match status" value="1"/>
</dbReference>
<dbReference type="InterPro" id="IPR035986">
    <property type="entry name" value="PKD_dom_sf"/>
</dbReference>
<proteinExistence type="predicted"/>
<dbReference type="InterPro" id="IPR022409">
    <property type="entry name" value="PKD/Chitinase_dom"/>
</dbReference>
<sequence length="1239" mass="131930">MRGYRLILFMLTLLASVGMKGQYNPTNPPEPGVNHTLTLQAIPAEGGSFNIGSKSSHSPGTKVSLRAYNKSNFRFVAWEENGYVVSTSASFAYTMPARDAKLVARYVYDPQSPAEPPEPDMPEYSTLRLSASPADGGSLNIGNGARFEVGTTINLQAYAKSDFKFDHWTENGEVISTSSSFRYVMKAGDPNLVAHFTYSPDNPGEPSEPQLMHRLNLVAEPHGSGYFNLSSGNGFRAGANISLRAYPNDWYTFVCWTADGDTISTNSSLNFVMPDSEATLIAHYRYYYNPDNPGEPGPSDGSVNIYGMTENAFRGQTVAYPVYLENPTPVTGMSVDMTFPRGFTVNTADVRLSGRASGHDVKATALADGSYRIELTGTTEFSGTNGKVFDVMVSIPDTATTNRNHAVKLTHGVVNNADGTIEAVAVRSGYIYVSQLSEDGLYARFSYDKLLGRVQFLNQSSDKAVRYEWDFGDGTTSTAANPMHTYAADGYYDVSLTAYGEYGQDVARATILINDRQHWTIGGTFILSETATGVRHFASADSLLAFVGLAPVTESLTVQVDADSTFTLGITDANLGLLAQVVSQLESRALTLHLTAAAGTSAPGLALGREGDELTPELIDLYNSIGRLATCDGVTTTLCGVAYCPSAISGMASQTVKSGHGTQELDFSTISPELTFEWKLTTNPIPETLTGYATDGSGNLPTMFIDNTAEADAVLTYSVSGSMGELQFCQFTSTITVEPGSATLDESEWLTLCRLREALVAGGWPIPWDMSGGIDSVATLAGVDVSRGHIVGIDLSGQGLTGRFPADALALPRLETLSLADNALEGDVAKDMVQAMTTIAAEQPGFRSALHTIDMSGNAFTGNIGLLSALSAVMPNLTELLASSNNLSDVNPPLPATITTLDLTRQHSGTTVTIDMSAPDFDAVAAQMPSLMLYDHRSQGQKDVAVVRLENRRPGDGSGSDAGYWGIDIDLTNGRAHLSATGRDDYRGANGDILYVSYPAAAPEVQLSSCLTAFTFEEGDADFIDGVTATDLQATILYAFDDYGGRPFNFTAANTFADETINVQDVVRTVDILLAHQQPTATEARRAPAAATTAGDRPQARIFVHDGLVVLQSPVPIAAMAVRAEGNVCWALPGHGMEQAVDGSNLVGYSLNGTTLPQGTTVIGTYTGKVDVKSATLSDERAYAVDATVCHGKPTAVGHPGADDGLEAVFDMSGRRLDTMRKGVNILMKGKSAKKVIGK</sequence>
<dbReference type="InterPro" id="IPR032675">
    <property type="entry name" value="LRR_dom_sf"/>
</dbReference>
<dbReference type="Gene3D" id="3.80.10.10">
    <property type="entry name" value="Ribonuclease Inhibitor"/>
    <property type="match status" value="1"/>
</dbReference>
<dbReference type="InterPro" id="IPR000601">
    <property type="entry name" value="PKD_dom"/>
</dbReference>
<dbReference type="EMBL" id="JACJJL010000011">
    <property type="protein sequence ID" value="MBM6661701.1"/>
    <property type="molecule type" value="Genomic_DNA"/>
</dbReference>
<evidence type="ECO:0000313" key="4">
    <source>
        <dbReference type="Proteomes" id="UP000764045"/>
    </source>
</evidence>
<dbReference type="PROSITE" id="PS50093">
    <property type="entry name" value="PKD"/>
    <property type="match status" value="1"/>
</dbReference>
<feature type="signal peptide" evidence="1">
    <location>
        <begin position="1"/>
        <end position="21"/>
    </location>
</feature>
<keyword evidence="1" id="KW-0732">Signal</keyword>
<dbReference type="Pfam" id="PF18998">
    <property type="entry name" value="Flg_new_2"/>
    <property type="match status" value="3"/>
</dbReference>
<evidence type="ECO:0000256" key="1">
    <source>
        <dbReference type="SAM" id="SignalP"/>
    </source>
</evidence>
<feature type="chain" id="PRO_5038048772" evidence="1">
    <location>
        <begin position="22"/>
        <end position="1239"/>
    </location>
</feature>
<evidence type="ECO:0000259" key="2">
    <source>
        <dbReference type="PROSITE" id="PS50093"/>
    </source>
</evidence>
<feature type="domain" description="PKD" evidence="2">
    <location>
        <begin position="454"/>
        <end position="513"/>
    </location>
</feature>
<dbReference type="Gene3D" id="2.60.40.680">
    <property type="match status" value="1"/>
</dbReference>
<dbReference type="CDD" id="cd00146">
    <property type="entry name" value="PKD"/>
    <property type="match status" value="1"/>
</dbReference>
<reference evidence="3 4" key="1">
    <citation type="journal article" date="2021" name="Sci. Rep.">
        <title>The distribution of antibiotic resistance genes in chicken gut microbiota commensals.</title>
        <authorList>
            <person name="Juricova H."/>
            <person name="Matiasovicova J."/>
            <person name="Kubasova T."/>
            <person name="Cejkova D."/>
            <person name="Rychlik I."/>
        </authorList>
    </citation>
    <scope>NUCLEOTIDE SEQUENCE [LARGE SCALE GENOMIC DNA]</scope>
    <source>
        <strain evidence="3 4">An819</strain>
    </source>
</reference>
<dbReference type="SUPFAM" id="SSF52047">
    <property type="entry name" value="RNI-like"/>
    <property type="match status" value="1"/>
</dbReference>
<dbReference type="Pfam" id="PF18911">
    <property type="entry name" value="PKD_4"/>
    <property type="match status" value="1"/>
</dbReference>
<dbReference type="PANTHER" id="PTHR48010">
    <property type="entry name" value="OS05G0588300 PROTEIN"/>
    <property type="match status" value="1"/>
</dbReference>
<dbReference type="SMART" id="SM00089">
    <property type="entry name" value="PKD"/>
    <property type="match status" value="1"/>
</dbReference>
<name>A0A938WMU6_9BACT</name>
<comment type="caution">
    <text evidence="3">The sequence shown here is derived from an EMBL/GenBank/DDBJ whole genome shotgun (WGS) entry which is preliminary data.</text>
</comment>
<dbReference type="InterPro" id="IPR050994">
    <property type="entry name" value="At_inactive_RLKs"/>
</dbReference>
<dbReference type="Proteomes" id="UP000764045">
    <property type="component" value="Unassembled WGS sequence"/>
</dbReference>
<dbReference type="AlphaFoldDB" id="A0A938WMU6"/>
<organism evidence="3 4">
    <name type="scientific">Marseilla massiliensis</name>
    <dbReference type="NCBI Taxonomy" id="1841864"/>
    <lineage>
        <taxon>Bacteria</taxon>
        <taxon>Pseudomonadati</taxon>
        <taxon>Bacteroidota</taxon>
        <taxon>Bacteroidia</taxon>
        <taxon>Bacteroidales</taxon>
        <taxon>Prevotellaceae</taxon>
        <taxon>Marseilla</taxon>
    </lineage>
</organism>